<dbReference type="OrthoDB" id="2802125at2759"/>
<protein>
    <submittedName>
        <fullName evidence="1">Uncharacterized protein</fullName>
    </submittedName>
</protein>
<reference evidence="1 2" key="1">
    <citation type="submission" date="2019-02" db="EMBL/GenBank/DDBJ databases">
        <title>Genome sequencing of the rare red list fungi Dentipellis fragilis.</title>
        <authorList>
            <person name="Buettner E."/>
            <person name="Kellner H."/>
        </authorList>
    </citation>
    <scope>NUCLEOTIDE SEQUENCE [LARGE SCALE GENOMIC DNA]</scope>
    <source>
        <strain evidence="1 2">DSM 105465</strain>
    </source>
</reference>
<keyword evidence="2" id="KW-1185">Reference proteome</keyword>
<proteinExistence type="predicted"/>
<organism evidence="1 2">
    <name type="scientific">Dentipellis fragilis</name>
    <dbReference type="NCBI Taxonomy" id="205917"/>
    <lineage>
        <taxon>Eukaryota</taxon>
        <taxon>Fungi</taxon>
        <taxon>Dikarya</taxon>
        <taxon>Basidiomycota</taxon>
        <taxon>Agaricomycotina</taxon>
        <taxon>Agaricomycetes</taxon>
        <taxon>Russulales</taxon>
        <taxon>Hericiaceae</taxon>
        <taxon>Dentipellis</taxon>
    </lineage>
</organism>
<accession>A0A4Y9XZ62</accession>
<comment type="caution">
    <text evidence="1">The sequence shown here is derived from an EMBL/GenBank/DDBJ whole genome shotgun (WGS) entry which is preliminary data.</text>
</comment>
<evidence type="ECO:0000313" key="2">
    <source>
        <dbReference type="Proteomes" id="UP000298327"/>
    </source>
</evidence>
<dbReference type="EMBL" id="SEOQ01001092">
    <property type="protein sequence ID" value="TFY53889.1"/>
    <property type="molecule type" value="Genomic_DNA"/>
</dbReference>
<name>A0A4Y9XZ62_9AGAM</name>
<dbReference type="STRING" id="205917.A0A4Y9XZ62"/>
<dbReference type="AlphaFoldDB" id="A0A4Y9XZ62"/>
<dbReference type="Proteomes" id="UP000298327">
    <property type="component" value="Unassembled WGS sequence"/>
</dbReference>
<sequence>MRAEPVHPWPASVLPPFDLISSLLPQPVSATLAPSRSKSGVQCLFSATASAMASSRSPTATTPSRRVLGLSSGLMLFPLPEPLAFTYPALPSFGLLPLDVHDSAGIVVLVPVSPAVCTTPCVPTPSFLSDRARGDAHGRAPFHDEACHVAQVHPYRHLRISEHTGARPLPSLAPVLRVFGSRIAWTSECTYINVFLCSTTRYLFQPHYGMKALQARDCANVSFTVDSMTGVVPPWEGRRLYMVRVDPHLIHGCSVILDVDAGSPTAFELLQCKYLRHLLGVLGHLPIPIEVLVVYLRDAADIPAVVDHVHVSLDSHLQTRFQTSSCSLLLRNHPDGPPSMTTACQVAQFRPYLRFRIPDHRVALARLVFSDHALAAKRLCWQDTQCRGIPLADRVCRFCHGAVETPVHALLECRHHAALVSLREAFFVDL</sequence>
<gene>
    <name evidence="1" type="ORF">EVG20_g9927</name>
</gene>
<evidence type="ECO:0000313" key="1">
    <source>
        <dbReference type="EMBL" id="TFY53889.1"/>
    </source>
</evidence>